<dbReference type="Proteomes" id="UP000253153">
    <property type="component" value="Unassembled WGS sequence"/>
</dbReference>
<dbReference type="OrthoDB" id="5102256at2759"/>
<reference evidence="3 4" key="1">
    <citation type="submission" date="2018-06" db="EMBL/GenBank/DDBJ databases">
        <title>Fusarium incarnatum-equiseti species complex species 28.</title>
        <authorList>
            <person name="Gardiner D.M."/>
        </authorList>
    </citation>
    <scope>NUCLEOTIDE SEQUENCE [LARGE SCALE GENOMIC DNA]</scope>
    <source>
        <strain evidence="3 4">FIESC_28</strain>
    </source>
</reference>
<feature type="region of interest" description="Disordered" evidence="2">
    <location>
        <begin position="163"/>
        <end position="194"/>
    </location>
</feature>
<keyword evidence="4" id="KW-1185">Reference proteome</keyword>
<dbReference type="AlphaFoldDB" id="A0A366SC29"/>
<comment type="caution">
    <text evidence="3">The sequence shown here is derived from an EMBL/GenBank/DDBJ whole genome shotgun (WGS) entry which is preliminary data.</text>
</comment>
<feature type="region of interest" description="Disordered" evidence="2">
    <location>
        <begin position="1"/>
        <end position="31"/>
    </location>
</feature>
<evidence type="ECO:0000313" key="3">
    <source>
        <dbReference type="EMBL" id="RBR26216.1"/>
    </source>
</evidence>
<evidence type="ECO:0000256" key="2">
    <source>
        <dbReference type="SAM" id="MobiDB-lite"/>
    </source>
</evidence>
<dbReference type="GeneID" id="41990446"/>
<sequence>MSDTPTGHPASSLDPNVCPTSAPRDGFGGEIQGSQCPATFHPERSPLDPALPKRLHLTALSDEEHAEWVWWKERLITAPTTQKLANHVSGKVGTDRGRPMSWANIVGVMDKIERRYQQIQYSDPSMTDTDTVLEAPSRHRARYRKPTMGVQGCPSYKLGKARPVELSRSRTGLPAPGSSRTIHHPHLPLPDDREVTPDIAPPPVPTTAQDSLPLAARAIREPSQAPSLALTEETIMQEFPTHAGHINRIEHDIRIRHIRERLEGSIAELSARVADQEETIAELEALLRLENNGH</sequence>
<name>A0A366SC29_9HYPO</name>
<gene>
    <name evidence="3" type="ORF">FIESC28_00999</name>
</gene>
<keyword evidence="1" id="KW-0175">Coiled coil</keyword>
<feature type="coiled-coil region" evidence="1">
    <location>
        <begin position="259"/>
        <end position="286"/>
    </location>
</feature>
<proteinExistence type="predicted"/>
<protein>
    <submittedName>
        <fullName evidence="3">Uncharacterized protein</fullName>
    </submittedName>
</protein>
<dbReference type="RefSeq" id="XP_031020807.1">
    <property type="nucleotide sequence ID" value="XM_031155150.1"/>
</dbReference>
<organism evidence="3 4">
    <name type="scientific">Fusarium coffeatum</name>
    <dbReference type="NCBI Taxonomy" id="231269"/>
    <lineage>
        <taxon>Eukaryota</taxon>
        <taxon>Fungi</taxon>
        <taxon>Dikarya</taxon>
        <taxon>Ascomycota</taxon>
        <taxon>Pezizomycotina</taxon>
        <taxon>Sordariomycetes</taxon>
        <taxon>Hypocreomycetidae</taxon>
        <taxon>Hypocreales</taxon>
        <taxon>Nectriaceae</taxon>
        <taxon>Fusarium</taxon>
        <taxon>Fusarium incarnatum-equiseti species complex</taxon>
    </lineage>
</organism>
<dbReference type="EMBL" id="QKXC01000025">
    <property type="protein sequence ID" value="RBR26216.1"/>
    <property type="molecule type" value="Genomic_DNA"/>
</dbReference>
<evidence type="ECO:0000313" key="4">
    <source>
        <dbReference type="Proteomes" id="UP000253153"/>
    </source>
</evidence>
<evidence type="ECO:0000256" key="1">
    <source>
        <dbReference type="SAM" id="Coils"/>
    </source>
</evidence>
<accession>A0A366SC29</accession>